<keyword evidence="1" id="KW-0812">Transmembrane</keyword>
<accession>A0A5B8MX64</accession>
<name>A0A5B8MX64_9CHLO</name>
<feature type="transmembrane region" description="Helical" evidence="1">
    <location>
        <begin position="603"/>
        <end position="628"/>
    </location>
</feature>
<dbReference type="InterPro" id="IPR000719">
    <property type="entry name" value="Prot_kinase_dom"/>
</dbReference>
<feature type="domain" description="Protein kinase" evidence="3">
    <location>
        <begin position="676"/>
        <end position="1010"/>
    </location>
</feature>
<dbReference type="Gene3D" id="3.30.200.20">
    <property type="entry name" value="Phosphorylase Kinase, domain 1"/>
    <property type="match status" value="1"/>
</dbReference>
<dbReference type="InterPro" id="IPR051681">
    <property type="entry name" value="Ser/Thr_Kinases-Pseudokinases"/>
</dbReference>
<dbReference type="EMBL" id="CP031050">
    <property type="protein sequence ID" value="QDZ25398.1"/>
    <property type="molecule type" value="Genomic_DNA"/>
</dbReference>
<dbReference type="PROSITE" id="PS00108">
    <property type="entry name" value="PROTEIN_KINASE_ST"/>
    <property type="match status" value="1"/>
</dbReference>
<keyword evidence="4" id="KW-0723">Serine/threonine-protein kinase</keyword>
<keyword evidence="1" id="KW-1133">Transmembrane helix</keyword>
<dbReference type="GO" id="GO:0005524">
    <property type="term" value="F:ATP binding"/>
    <property type="evidence" value="ECO:0007669"/>
    <property type="project" value="InterPro"/>
</dbReference>
<keyword evidence="4" id="KW-0808">Transferase</keyword>
<sequence length="1015" mass="110429">MLAMDPTTRRLVPGRVPRAAFCVAAVLTFLVACCCADDGSVAILENGDKVEVELRPEYLGPVIWPWRTANESKIPVRSLNTTLVTGERSPTAEPSGNEHDVSVVYGDGALAESWEDKSWNAEVEYASSCPRSAATSNVTSDVVAGMRVPRCVEAAVSETGGLSFGLENSTVSGDLHTLVMWIFIEPPDEEEGAEAGEISSRTVNICDGLAEDDVLCPAVRILAGRIDTSPQEGPLKLFLHKGNSIFSIPLVLAGGGEFAIGDWNRVSIPLGAAGWGGNRDWDRLSIMSNQETEGTRRETIKVYIGTVSLEPRRETAILSQRPVNSTSEEGEIIDESQASRLEEIGVQVKGTSLMGSKTQTKEVLRRKLYDSVAGGIQEGVSDWSWRAEEDEGEEFGLCKTLESFGGLSLKADPAFGKASSLRFSVRPPKTRFYISHGAKIESVMSVRLDATTERGAAKEAEDQAQVPWQTFHTSSMIPMTMPVPELLTSSQSGDHWLTGVLPLTDTSHAWDRISFINTSPGTVSICVENVTAEYLIETVEASEALNLPSVGEEMLTSKSMAWMRKEMEKKMDDLLKTSVTSFAELPRDGGVAVPAAEEDNLPLVFYISMVTIGALTLAVLAFVAYQLVTKGKLKVSMGKLGEFWQTTAEADSLSSSYSAPSTQCERIRFAEIDCDFDYSKAIGLGSTCAVFKGKWKGLDVAIKAIHWAGDGQKPPAGQTAICREMEIISSVRSPFVVGYHGFAHANDTTYLLLEMCFGNLQSCMRKGEVSFSMLQALRILRHVIQGLQHLNEARISHRDVKSSNVLLTRDDKDQIVGKLGDLGVSKTYNTVQQSQLETFCGTPRWMAPEKLCLMGSSNTDLAIGLGSTSPAKADVYSFGIVAWEVIFYCVNGYYLLPFDEYQNKSNSFLSGSGIYDSLTCSTVFNDASNEDPTILDQSNSTLESSNSLARSAVWDRCFEASLYSQIISGARPSLPQDCSSSLADLIKECWSGDPNARPTFSAISKRLEVLIETTI</sequence>
<keyword evidence="2" id="KW-0732">Signal</keyword>
<dbReference type="InterPro" id="IPR008271">
    <property type="entry name" value="Ser/Thr_kinase_AS"/>
</dbReference>
<dbReference type="SMART" id="SM00220">
    <property type="entry name" value="S_TKc"/>
    <property type="match status" value="1"/>
</dbReference>
<feature type="signal peptide" evidence="2">
    <location>
        <begin position="1"/>
        <end position="36"/>
    </location>
</feature>
<dbReference type="Gene3D" id="1.10.510.10">
    <property type="entry name" value="Transferase(Phosphotransferase) domain 1"/>
    <property type="match status" value="1"/>
</dbReference>
<dbReference type="Proteomes" id="UP000316726">
    <property type="component" value="Chromosome 17"/>
</dbReference>
<protein>
    <submittedName>
        <fullName evidence="4">Serine/threonine protein kinase</fullName>
    </submittedName>
</protein>
<feature type="chain" id="PRO_5022718227" evidence="2">
    <location>
        <begin position="37"/>
        <end position="1015"/>
    </location>
</feature>
<organism evidence="4 5">
    <name type="scientific">Chloropicon primus</name>
    <dbReference type="NCBI Taxonomy" id="1764295"/>
    <lineage>
        <taxon>Eukaryota</taxon>
        <taxon>Viridiplantae</taxon>
        <taxon>Chlorophyta</taxon>
        <taxon>Chloropicophyceae</taxon>
        <taxon>Chloropicales</taxon>
        <taxon>Chloropicaceae</taxon>
        <taxon>Chloropicon</taxon>
    </lineage>
</organism>
<gene>
    <name evidence="4" type="ORF">A3770_17p79160</name>
</gene>
<keyword evidence="4" id="KW-0418">Kinase</keyword>
<evidence type="ECO:0000256" key="2">
    <source>
        <dbReference type="SAM" id="SignalP"/>
    </source>
</evidence>
<keyword evidence="5" id="KW-1185">Reference proteome</keyword>
<dbReference type="AlphaFoldDB" id="A0A5B8MX64"/>
<dbReference type="SUPFAM" id="SSF56112">
    <property type="entry name" value="Protein kinase-like (PK-like)"/>
    <property type="match status" value="1"/>
</dbReference>
<evidence type="ECO:0000313" key="5">
    <source>
        <dbReference type="Proteomes" id="UP000316726"/>
    </source>
</evidence>
<dbReference type="PANTHER" id="PTHR44329">
    <property type="entry name" value="SERINE/THREONINE-PROTEIN KINASE TNNI3K-RELATED"/>
    <property type="match status" value="1"/>
</dbReference>
<proteinExistence type="predicted"/>
<dbReference type="InterPro" id="IPR011009">
    <property type="entry name" value="Kinase-like_dom_sf"/>
</dbReference>
<dbReference type="GO" id="GO:0004674">
    <property type="term" value="F:protein serine/threonine kinase activity"/>
    <property type="evidence" value="ECO:0007669"/>
    <property type="project" value="UniProtKB-KW"/>
</dbReference>
<evidence type="ECO:0000259" key="3">
    <source>
        <dbReference type="PROSITE" id="PS50011"/>
    </source>
</evidence>
<dbReference type="PROSITE" id="PS50011">
    <property type="entry name" value="PROTEIN_KINASE_DOM"/>
    <property type="match status" value="1"/>
</dbReference>
<keyword evidence="1" id="KW-0472">Membrane</keyword>
<reference evidence="4 5" key="1">
    <citation type="submission" date="2018-07" db="EMBL/GenBank/DDBJ databases">
        <title>The complete nuclear genome of the prasinophyte Chloropicon primus (CCMP1205).</title>
        <authorList>
            <person name="Pombert J.-F."/>
            <person name="Otis C."/>
            <person name="Turmel M."/>
            <person name="Lemieux C."/>
        </authorList>
    </citation>
    <scope>NUCLEOTIDE SEQUENCE [LARGE SCALE GENOMIC DNA]</scope>
    <source>
        <strain evidence="4 5">CCMP1205</strain>
    </source>
</reference>
<evidence type="ECO:0000313" key="4">
    <source>
        <dbReference type="EMBL" id="QDZ25398.1"/>
    </source>
</evidence>
<dbReference type="OrthoDB" id="4062651at2759"/>
<dbReference type="STRING" id="1764295.A0A5B8MX64"/>
<evidence type="ECO:0000256" key="1">
    <source>
        <dbReference type="SAM" id="Phobius"/>
    </source>
</evidence>
<dbReference type="Pfam" id="PF00069">
    <property type="entry name" value="Pkinase"/>
    <property type="match status" value="1"/>
</dbReference>